<evidence type="ECO:0000256" key="1">
    <source>
        <dbReference type="SAM" id="MobiDB-lite"/>
    </source>
</evidence>
<accession>A0A1Y0EPQ8</accession>
<proteinExistence type="predicted"/>
<keyword evidence="2" id="KW-0812">Transmembrane</keyword>
<feature type="region of interest" description="Disordered" evidence="1">
    <location>
        <begin position="1"/>
        <end position="46"/>
    </location>
</feature>
<dbReference type="Proteomes" id="UP000196138">
    <property type="component" value="Chromosome"/>
</dbReference>
<organism evidence="3 4">
    <name type="scientific">Comamonas serinivorans</name>
    <dbReference type="NCBI Taxonomy" id="1082851"/>
    <lineage>
        <taxon>Bacteria</taxon>
        <taxon>Pseudomonadati</taxon>
        <taxon>Pseudomonadota</taxon>
        <taxon>Betaproteobacteria</taxon>
        <taxon>Burkholderiales</taxon>
        <taxon>Comamonadaceae</taxon>
        <taxon>Comamonas</taxon>
    </lineage>
</organism>
<feature type="transmembrane region" description="Helical" evidence="2">
    <location>
        <begin position="108"/>
        <end position="128"/>
    </location>
</feature>
<name>A0A1Y0EPQ8_9BURK</name>
<evidence type="ECO:0008006" key="5">
    <source>
        <dbReference type="Google" id="ProtNLM"/>
    </source>
</evidence>
<evidence type="ECO:0000313" key="4">
    <source>
        <dbReference type="Proteomes" id="UP000196138"/>
    </source>
</evidence>
<dbReference type="InterPro" id="IPR022064">
    <property type="entry name" value="DUF3619"/>
</dbReference>
<gene>
    <name evidence="3" type="ORF">CCO03_12690</name>
</gene>
<keyword evidence="4" id="KW-1185">Reference proteome</keyword>
<reference evidence="3 4" key="1">
    <citation type="submission" date="2017-05" db="EMBL/GenBank/DDBJ databases">
        <authorList>
            <person name="Song R."/>
            <person name="Chenine A.L."/>
            <person name="Ruprecht R.M."/>
        </authorList>
    </citation>
    <scope>NUCLEOTIDE SEQUENCE [LARGE SCALE GENOMIC DNA]</scope>
    <source>
        <strain evidence="3 4">DSM 26136</strain>
    </source>
</reference>
<dbReference type="EMBL" id="CP021455">
    <property type="protein sequence ID" value="ARU05430.1"/>
    <property type="molecule type" value="Genomic_DNA"/>
</dbReference>
<keyword evidence="2" id="KW-1133">Transmembrane helix</keyword>
<evidence type="ECO:0000313" key="3">
    <source>
        <dbReference type="EMBL" id="ARU05430.1"/>
    </source>
</evidence>
<protein>
    <recommendedName>
        <fullName evidence="5">DUF3619 domain-containing protein</fullName>
    </recommendedName>
</protein>
<dbReference type="AlphaFoldDB" id="A0A1Y0EPQ8"/>
<dbReference type="Pfam" id="PF12279">
    <property type="entry name" value="DUF3619"/>
    <property type="match status" value="1"/>
</dbReference>
<keyword evidence="2" id="KW-0472">Membrane</keyword>
<sequence>MFGGQREDALLPSRSCPGKSPERPWIATMSSDMPVTPPSPERQRSTQVDRLGSLMAHRLNESPASPDVRERLRVAREQALRAARQQQQAPASWWQRLKHRWAQQPGQMWNVVAVTAGAAAFAVSFLVVQAVNDARETSELAEVDTMLLTDDLPPEAYSDPGFMRFLRNTPDNSQE</sequence>
<evidence type="ECO:0000256" key="2">
    <source>
        <dbReference type="SAM" id="Phobius"/>
    </source>
</evidence>
<dbReference type="KEGG" id="cser:CCO03_12690"/>